<organism evidence="2 3">
    <name type="scientific">Collimonas pratensis</name>
    <dbReference type="NCBI Taxonomy" id="279113"/>
    <lineage>
        <taxon>Bacteria</taxon>
        <taxon>Pseudomonadati</taxon>
        <taxon>Pseudomonadota</taxon>
        <taxon>Betaproteobacteria</taxon>
        <taxon>Burkholderiales</taxon>
        <taxon>Oxalobacteraceae</taxon>
        <taxon>Collimonas</taxon>
    </lineage>
</organism>
<name>A0ABM5Z8A3_9BURK</name>
<proteinExistence type="predicted"/>
<evidence type="ECO:0000313" key="2">
    <source>
        <dbReference type="EMBL" id="AMP15283.1"/>
    </source>
</evidence>
<reference evidence="2 3" key="1">
    <citation type="submission" date="2015-11" db="EMBL/GenBank/DDBJ databases">
        <title>Exploring the genomic traits of fungus-feeding bacterial genus Collimonas.</title>
        <authorList>
            <person name="Song C."/>
            <person name="Schmidt R."/>
            <person name="de Jager V."/>
            <person name="Krzyzanowska D."/>
            <person name="Jongedijk E."/>
            <person name="Cankar K."/>
            <person name="Beekwilder J."/>
            <person name="van Veen A."/>
            <person name="de Boer W."/>
            <person name="van Veen J.A."/>
            <person name="Garbeva P."/>
        </authorList>
    </citation>
    <scope>NUCLEOTIDE SEQUENCE [LARGE SCALE GENOMIC DNA]</scope>
    <source>
        <strain evidence="2 3">Ter291</strain>
    </source>
</reference>
<dbReference type="Proteomes" id="UP000074914">
    <property type="component" value="Chromosome"/>
</dbReference>
<feature type="chain" id="PRO_5046378539" description="Lipoprotein" evidence="1">
    <location>
        <begin position="27"/>
        <end position="146"/>
    </location>
</feature>
<keyword evidence="3" id="KW-1185">Reference proteome</keyword>
<evidence type="ECO:0008006" key="4">
    <source>
        <dbReference type="Google" id="ProtNLM"/>
    </source>
</evidence>
<protein>
    <recommendedName>
        <fullName evidence="4">Lipoprotein</fullName>
    </recommendedName>
</protein>
<gene>
    <name evidence="2" type="ORF">CPter291_3043</name>
</gene>
<feature type="signal peptide" evidence="1">
    <location>
        <begin position="1"/>
        <end position="26"/>
    </location>
</feature>
<dbReference type="PROSITE" id="PS51257">
    <property type="entry name" value="PROKAR_LIPOPROTEIN"/>
    <property type="match status" value="1"/>
</dbReference>
<evidence type="ECO:0000256" key="1">
    <source>
        <dbReference type="SAM" id="SignalP"/>
    </source>
</evidence>
<accession>A0ABM5Z8A3</accession>
<sequence length="146" mass="14729">MRVLQLLLSPLLTLALGLALSGCATVASDNGHVLIEAISDSQQLTGARCVVKTDSSRWSVVTPADVLIVAADGDLHVSCDKPGYRTSEVVFRAPPGLNSPSVGIGASGGSGGIGASGLGLGANLPLSFGGKEKAYPSRVLVEMGRS</sequence>
<dbReference type="EMBL" id="CP013236">
    <property type="protein sequence ID" value="AMP15283.1"/>
    <property type="molecule type" value="Genomic_DNA"/>
</dbReference>
<keyword evidence="1" id="KW-0732">Signal</keyword>
<evidence type="ECO:0000313" key="3">
    <source>
        <dbReference type="Proteomes" id="UP000074914"/>
    </source>
</evidence>